<evidence type="ECO:0000313" key="2">
    <source>
        <dbReference type="EMBL" id="RTX70455.1"/>
    </source>
</evidence>
<dbReference type="EMBL" id="RXWV01000096">
    <property type="protein sequence ID" value="RTX70455.1"/>
    <property type="molecule type" value="Genomic_DNA"/>
</dbReference>
<dbReference type="Pfam" id="PF13274">
    <property type="entry name" value="SocA_Panacea"/>
    <property type="match status" value="1"/>
</dbReference>
<gene>
    <name evidence="2" type="ORF">CD117_14205</name>
</gene>
<dbReference type="RefSeq" id="WP_126477951.1">
    <property type="nucleotide sequence ID" value="NZ_RXWV01000096.1"/>
</dbReference>
<evidence type="ECO:0000259" key="1">
    <source>
        <dbReference type="Pfam" id="PF13274"/>
    </source>
</evidence>
<protein>
    <submittedName>
        <fullName evidence="2">DUF4065 domain-containing protein</fullName>
    </submittedName>
</protein>
<proteinExistence type="predicted"/>
<accession>A0AAJ4SFK7</accession>
<reference evidence="2 3" key="1">
    <citation type="submission" date="2018-10" db="EMBL/GenBank/DDBJ databases">
        <title>A collection Staphylococci species genome sequencing.</title>
        <authorList>
            <person name="Cole K."/>
        </authorList>
    </citation>
    <scope>NUCLEOTIDE SEQUENCE [LARGE SCALE GENOMIC DNA]</scope>
    <source>
        <strain evidence="3">NCTC 12218</strain>
    </source>
</reference>
<evidence type="ECO:0000313" key="3">
    <source>
        <dbReference type="Proteomes" id="UP000274792"/>
    </source>
</evidence>
<name>A0AAJ4SFK7_MAMSC</name>
<feature type="domain" description="Antitoxin SocA-like Panacea" evidence="1">
    <location>
        <begin position="30"/>
        <end position="116"/>
    </location>
</feature>
<sequence>MADVKDVANYLIYSYELKTGTNFENNELKLQKLIYFAQRESLALTGEVLFNDRIEGWKFGPVIPKLRYYLDEMYEPSDTDKLNDTEKYVINNVISQYGMYSGWYLRELSHHEKCWKKSRINLNNNEVGNREITPEDIIEDAKSVRLYDHVYDMYIDEFEDLNEEEVHLGFS</sequence>
<comment type="caution">
    <text evidence="2">The sequence shown here is derived from an EMBL/GenBank/DDBJ whole genome shotgun (WGS) entry which is preliminary data.</text>
</comment>
<dbReference type="InterPro" id="IPR025272">
    <property type="entry name" value="SocA_Panacea"/>
</dbReference>
<dbReference type="AlphaFoldDB" id="A0AAJ4SFK7"/>
<organism evidence="2 3">
    <name type="scientific">Mammaliicoccus sciuri</name>
    <name type="common">Staphylococcus sciuri</name>
    <dbReference type="NCBI Taxonomy" id="1296"/>
    <lineage>
        <taxon>Bacteria</taxon>
        <taxon>Bacillati</taxon>
        <taxon>Bacillota</taxon>
        <taxon>Bacilli</taxon>
        <taxon>Bacillales</taxon>
        <taxon>Staphylococcaceae</taxon>
        <taxon>Mammaliicoccus</taxon>
    </lineage>
</organism>
<dbReference type="Proteomes" id="UP000274792">
    <property type="component" value="Unassembled WGS sequence"/>
</dbReference>